<dbReference type="STRING" id="471514.AN477_06160"/>
<dbReference type="OrthoDB" id="9775889at2"/>
<accession>A0A0N8PPK5</accession>
<dbReference type="EMBL" id="LJCO01000030">
    <property type="protein sequence ID" value="KPV44581.1"/>
    <property type="molecule type" value="Genomic_DNA"/>
</dbReference>
<dbReference type="GO" id="GO:0005975">
    <property type="term" value="P:carbohydrate metabolic process"/>
    <property type="evidence" value="ECO:0007669"/>
    <property type="project" value="InterPro"/>
</dbReference>
<evidence type="ECO:0000259" key="1">
    <source>
        <dbReference type="PROSITE" id="PS51910"/>
    </source>
</evidence>
<dbReference type="SMART" id="SM00636">
    <property type="entry name" value="Glyco_18"/>
    <property type="match status" value="1"/>
</dbReference>
<keyword evidence="3" id="KW-1185">Reference proteome</keyword>
<dbReference type="PATRIC" id="fig|471514.4.peg.4207"/>
<gene>
    <name evidence="2" type="ORF">AN477_06160</name>
</gene>
<dbReference type="PANTHER" id="PTHR46066:SF2">
    <property type="entry name" value="CHITINASE DOMAIN-CONTAINING PROTEIN 1"/>
    <property type="match status" value="1"/>
</dbReference>
<dbReference type="InterPro" id="IPR029070">
    <property type="entry name" value="Chitinase_insertion_sf"/>
</dbReference>
<dbReference type="InterPro" id="IPR017853">
    <property type="entry name" value="GH"/>
</dbReference>
<dbReference type="GO" id="GO:0012505">
    <property type="term" value="C:endomembrane system"/>
    <property type="evidence" value="ECO:0007669"/>
    <property type="project" value="TreeGrafter"/>
</dbReference>
<proteinExistence type="predicted"/>
<dbReference type="SUPFAM" id="SSF51445">
    <property type="entry name" value="(Trans)glycosidases"/>
    <property type="match status" value="1"/>
</dbReference>
<dbReference type="PANTHER" id="PTHR46066">
    <property type="entry name" value="CHITINASE DOMAIN-CONTAINING PROTEIN 1 FAMILY MEMBER"/>
    <property type="match status" value="1"/>
</dbReference>
<dbReference type="Proteomes" id="UP000050482">
    <property type="component" value="Unassembled WGS sequence"/>
</dbReference>
<dbReference type="GO" id="GO:0070492">
    <property type="term" value="F:oligosaccharide binding"/>
    <property type="evidence" value="ECO:0007669"/>
    <property type="project" value="TreeGrafter"/>
</dbReference>
<dbReference type="PROSITE" id="PS51910">
    <property type="entry name" value="GH18_2"/>
    <property type="match status" value="1"/>
</dbReference>
<organism evidence="2 3">
    <name type="scientific">Alicyclobacillus ferrooxydans</name>
    <dbReference type="NCBI Taxonomy" id="471514"/>
    <lineage>
        <taxon>Bacteria</taxon>
        <taxon>Bacillati</taxon>
        <taxon>Bacillota</taxon>
        <taxon>Bacilli</taxon>
        <taxon>Bacillales</taxon>
        <taxon>Alicyclobacillaceae</taxon>
        <taxon>Alicyclobacillus</taxon>
    </lineage>
</organism>
<feature type="domain" description="GH18" evidence="1">
    <location>
        <begin position="209"/>
        <end position="518"/>
    </location>
</feature>
<dbReference type="Gene3D" id="3.10.50.10">
    <property type="match status" value="1"/>
</dbReference>
<dbReference type="InterPro" id="IPR011583">
    <property type="entry name" value="Chitinase_II/V-like_cat"/>
</dbReference>
<dbReference type="AlphaFoldDB" id="A0A0N8PPK5"/>
<protein>
    <recommendedName>
        <fullName evidence="1">GH18 domain-containing protein</fullName>
    </recommendedName>
</protein>
<dbReference type="Pfam" id="PF00704">
    <property type="entry name" value="Glyco_hydro_18"/>
    <property type="match status" value="1"/>
</dbReference>
<dbReference type="Gene3D" id="3.20.20.80">
    <property type="entry name" value="Glycosidases"/>
    <property type="match status" value="1"/>
</dbReference>
<evidence type="ECO:0000313" key="3">
    <source>
        <dbReference type="Proteomes" id="UP000050482"/>
    </source>
</evidence>
<evidence type="ECO:0000313" key="2">
    <source>
        <dbReference type="EMBL" id="KPV44581.1"/>
    </source>
</evidence>
<reference evidence="2 3" key="1">
    <citation type="submission" date="2015-09" db="EMBL/GenBank/DDBJ databases">
        <title>Draft genome sequence of Alicyclobacillus ferrooxydans DSM 22381.</title>
        <authorList>
            <person name="Hemp J."/>
        </authorList>
    </citation>
    <scope>NUCLEOTIDE SEQUENCE [LARGE SCALE GENOMIC DNA]</scope>
    <source>
        <strain evidence="2 3">TC-34</strain>
    </source>
</reference>
<name>A0A0N8PPK5_9BACL</name>
<dbReference type="InterPro" id="IPR001223">
    <property type="entry name" value="Glyco_hydro18_cat"/>
</dbReference>
<sequence length="518" mass="55701">MVSVLRVGKHARKVPKKKKLAYIATAAATLVLATGLSATLSQGYTPWAHAAIGPFTQHQKAIELNTQLLSQPYGFVALDGGIPTTYMPIWYVGKALEAAGITQSWDGASQTWTLSIPSGTAPSGITPNFPIGNGNAKIVVNGQLLKQLNTYVARDPLAGPHAQQTVYMPIYYIQLILRAAGIPSEWDGHTWKLLMPANPASSTSDSGTHELFGFVTHYGNSASSLNDLESHPQVQAFSTFTHSITSTGGLTGTVYTDAESYAALHHLSAYITVNNYDDSLSNFDGTMAQQLLQNPTNSTTLINNIVQLVQGTSFAGVNMDFEMLPSSAGSSYVQFLGTLQQRLHAIGKQLNVDLPGVTRAGSAYNYAAIGKVTDGDIIMAYDYSYPGGPPGAIAPIWWVKQVLDYTVSAIPANQVLLGIPMYGYDWHNGTTTALSLPAIDALIRSQSITPKWDGTDDAPYFTYTSGSITHTVYYENATSIADKLALAKSYNLQGVSLWHMDLENSSVWNAISAYANQP</sequence>
<comment type="caution">
    <text evidence="2">The sequence shown here is derived from an EMBL/GenBank/DDBJ whole genome shotgun (WGS) entry which is preliminary data.</text>
</comment>
<dbReference type="GO" id="GO:0008061">
    <property type="term" value="F:chitin binding"/>
    <property type="evidence" value="ECO:0007669"/>
    <property type="project" value="InterPro"/>
</dbReference>